<dbReference type="OrthoDB" id="2162691at2759"/>
<dbReference type="EMBL" id="BRXW01000478">
    <property type="protein sequence ID" value="GMH58332.1"/>
    <property type="molecule type" value="Genomic_DNA"/>
</dbReference>
<feature type="compositionally biased region" description="Pro residues" evidence="3">
    <location>
        <begin position="109"/>
        <end position="122"/>
    </location>
</feature>
<feature type="domain" description="VASt" evidence="5">
    <location>
        <begin position="313"/>
        <end position="481"/>
    </location>
</feature>
<gene>
    <name evidence="6" type="ORF">TrLO_g7364</name>
</gene>
<keyword evidence="4" id="KW-0812">Transmembrane</keyword>
<comment type="caution">
    <text evidence="6">The sequence shown here is derived from an EMBL/GenBank/DDBJ whole genome shotgun (WGS) entry which is preliminary data.</text>
</comment>
<evidence type="ECO:0000313" key="7">
    <source>
        <dbReference type="Proteomes" id="UP001165122"/>
    </source>
</evidence>
<evidence type="ECO:0000256" key="4">
    <source>
        <dbReference type="SAM" id="Phobius"/>
    </source>
</evidence>
<dbReference type="Proteomes" id="UP001165122">
    <property type="component" value="Unassembled WGS sequence"/>
</dbReference>
<dbReference type="PANTHER" id="PTHR47666">
    <property type="entry name" value="PROTEIN VASCULAR ASSOCIATED DEATH 1, CHLOROPLASTIC"/>
    <property type="match status" value="1"/>
</dbReference>
<evidence type="ECO:0000256" key="1">
    <source>
        <dbReference type="ARBA" id="ARBA00004370"/>
    </source>
</evidence>
<dbReference type="InterPro" id="IPR031968">
    <property type="entry name" value="VASt"/>
</dbReference>
<dbReference type="AlphaFoldDB" id="A0A9W6ZPW5"/>
<dbReference type="GO" id="GO:0016020">
    <property type="term" value="C:membrane"/>
    <property type="evidence" value="ECO:0007669"/>
    <property type="project" value="UniProtKB-SubCell"/>
</dbReference>
<sequence length="558" mass="61901">MSTSNPLPSPSPFSSLPPSQLHLISLFLATFPPSPPPPTPLPPLTLTSPISICPIINDPNNGDKSLLRKYEVSTTGNKGSLWVTKTRVCYYSNIFGFEKKLTLHYPSCSSPPPPQSPPPPPSSSKDSTNYILSSITFTSSSLTFHTLPPSSFTFKCNSKSLKNDVIISVMTHLTGSIYSGIMRIKFEEDDDLSQCSGGSNEKGGCFKECVVKGYADGKFLKDNEGGCKGKIVGLRIGVVEDGDTLEGGEGMKGFEKVEEINEIEDDGKNSPSMSEVNELIVEDESSIKNEIMDIKKPTISEDLSFSDPKLGLKYEVYPESQTVLKCSTQIIWDTFFKDGAEKGLKGYHEKLGDESVEVEEWKKFSREVRFTCKTGSPIGPEKSRAVKSQKIVIHKNGFKITTETRLLDVPNGDAFFVTECIGVIDVEGGVSVVDGFQVNFVKGTMFKGIIERKTREETRKWIKNYVNWWRESLTGEVVESVEVEEEEVKGILEWIKDEKHLFQVLIFLHGCVMAVLVVGIFRMSGNVSRLEGRLDYVLRLLEEQQTGEGRGECNNMSN</sequence>
<dbReference type="PANTHER" id="PTHR47666:SF1">
    <property type="entry name" value="PROTEIN VASCULAR ASSOCIATED DEATH 1, CHLOROPLASTIC"/>
    <property type="match status" value="1"/>
</dbReference>
<feature type="region of interest" description="Disordered" evidence="3">
    <location>
        <begin position="107"/>
        <end position="126"/>
    </location>
</feature>
<evidence type="ECO:0000259" key="5">
    <source>
        <dbReference type="PROSITE" id="PS51778"/>
    </source>
</evidence>
<evidence type="ECO:0000256" key="2">
    <source>
        <dbReference type="ARBA" id="ARBA00023136"/>
    </source>
</evidence>
<accession>A0A9W6ZPW5</accession>
<dbReference type="Pfam" id="PF16016">
    <property type="entry name" value="VASt"/>
    <property type="match status" value="1"/>
</dbReference>
<keyword evidence="4" id="KW-1133">Transmembrane helix</keyword>
<evidence type="ECO:0000313" key="6">
    <source>
        <dbReference type="EMBL" id="GMH58332.1"/>
    </source>
</evidence>
<proteinExistence type="predicted"/>
<reference evidence="7" key="1">
    <citation type="journal article" date="2023" name="Commun. Biol.">
        <title>Genome analysis of Parmales, the sister group of diatoms, reveals the evolutionary specialization of diatoms from phago-mixotrophs to photoautotrophs.</title>
        <authorList>
            <person name="Ban H."/>
            <person name="Sato S."/>
            <person name="Yoshikawa S."/>
            <person name="Yamada K."/>
            <person name="Nakamura Y."/>
            <person name="Ichinomiya M."/>
            <person name="Sato N."/>
            <person name="Blanc-Mathieu R."/>
            <person name="Endo H."/>
            <person name="Kuwata A."/>
            <person name="Ogata H."/>
        </authorList>
    </citation>
    <scope>NUCLEOTIDE SEQUENCE [LARGE SCALE GENOMIC DNA]</scope>
    <source>
        <strain evidence="7">NIES 3700</strain>
    </source>
</reference>
<name>A0A9W6ZPW5_9STRA</name>
<evidence type="ECO:0000256" key="3">
    <source>
        <dbReference type="SAM" id="MobiDB-lite"/>
    </source>
</evidence>
<protein>
    <recommendedName>
        <fullName evidence="5">VASt domain-containing protein</fullName>
    </recommendedName>
</protein>
<feature type="transmembrane region" description="Helical" evidence="4">
    <location>
        <begin position="501"/>
        <end position="521"/>
    </location>
</feature>
<organism evidence="6 7">
    <name type="scientific">Triparma laevis f. longispina</name>
    <dbReference type="NCBI Taxonomy" id="1714387"/>
    <lineage>
        <taxon>Eukaryota</taxon>
        <taxon>Sar</taxon>
        <taxon>Stramenopiles</taxon>
        <taxon>Ochrophyta</taxon>
        <taxon>Bolidophyceae</taxon>
        <taxon>Parmales</taxon>
        <taxon>Triparmaceae</taxon>
        <taxon>Triparma</taxon>
    </lineage>
</organism>
<dbReference type="PROSITE" id="PS51778">
    <property type="entry name" value="VAST"/>
    <property type="match status" value="1"/>
</dbReference>
<comment type="subcellular location">
    <subcellularLocation>
        <location evidence="1">Membrane</location>
    </subcellularLocation>
</comment>
<keyword evidence="2 4" id="KW-0472">Membrane</keyword>
<keyword evidence="7" id="KW-1185">Reference proteome</keyword>